<feature type="transmembrane region" description="Helical" evidence="1">
    <location>
        <begin position="19"/>
        <end position="39"/>
    </location>
</feature>
<keyword evidence="4" id="KW-1185">Reference proteome</keyword>
<sequence length="269" mass="30955">MHAQIENGKRGFTTFDLKVLGVVFMFIDHIHEMFSIMGAPAWLDWFGRPVATLFFFISVEGFSHTSNKEKYLKRLWLGFFLMNIGNYLVQRFFSLGDVGLMNNIFSDLFIAVLSMYGIELISKGYKEKAYGKLFKGILCLILPVLISIILIYALTNGTMALFTLSYIFPSTMFSENSIMIYLATAMYVFRKNRTVQCLAIAVVAGLFASRDVSSLLTWNTQWMMIFAIIPIALYNGERGKSMKQFFYVFYPAHIWLLYILASIIYTHFI</sequence>
<evidence type="ECO:0000313" key="3">
    <source>
        <dbReference type="EMBL" id="WYJ90019.1"/>
    </source>
</evidence>
<feature type="transmembrane region" description="Helical" evidence="1">
    <location>
        <begin position="133"/>
        <end position="154"/>
    </location>
</feature>
<dbReference type="EMBL" id="CP147247">
    <property type="protein sequence ID" value="WYJ90019.1"/>
    <property type="molecule type" value="Genomic_DNA"/>
</dbReference>
<reference evidence="2" key="1">
    <citation type="submission" date="2017-05" db="EMBL/GenBank/DDBJ databases">
        <title>The Genome Sequence of Enterococcus sp. 9E7_DIV0242.</title>
        <authorList>
            <consortium name="The Broad Institute Genomics Platform"/>
            <consortium name="The Broad Institute Genomic Center for Infectious Diseases"/>
            <person name="Earl A."/>
            <person name="Manson A."/>
            <person name="Schwartman J."/>
            <person name="Gilmore M."/>
            <person name="Abouelleil A."/>
            <person name="Cao P."/>
            <person name="Chapman S."/>
            <person name="Cusick C."/>
            <person name="Shea T."/>
            <person name="Young S."/>
            <person name="Neafsey D."/>
            <person name="Nusbaum C."/>
            <person name="Birren B."/>
        </authorList>
    </citation>
    <scope>NUCLEOTIDE SEQUENCE [LARGE SCALE GENOMIC DNA]</scope>
    <source>
        <strain evidence="2">9E7_DIV0242</strain>
    </source>
</reference>
<accession>A0A242K464</accession>
<feature type="transmembrane region" description="Helical" evidence="1">
    <location>
        <begin position="99"/>
        <end position="121"/>
    </location>
</feature>
<protein>
    <recommendedName>
        <fullName evidence="5">TraX protein</fullName>
    </recommendedName>
</protein>
<feature type="transmembrane region" description="Helical" evidence="1">
    <location>
        <begin position="246"/>
        <end position="268"/>
    </location>
</feature>
<evidence type="ECO:0000256" key="1">
    <source>
        <dbReference type="SAM" id="Phobius"/>
    </source>
</evidence>
<feature type="transmembrane region" description="Helical" evidence="1">
    <location>
        <begin position="194"/>
        <end position="210"/>
    </location>
</feature>
<reference evidence="3" key="3">
    <citation type="submission" date="2024-03" db="EMBL/GenBank/DDBJ databases">
        <title>The Genome Sequence of Enterococcus sp. DIV0242b.</title>
        <authorList>
            <consortium name="The Broad Institute Genomics Platform"/>
            <consortium name="The Broad Institute Microbial Omics Core"/>
            <consortium name="The Broad Institute Genomic Center for Infectious Diseases"/>
            <person name="Earl A."/>
            <person name="Manson A."/>
            <person name="Gilmore M."/>
            <person name="Schwartman J."/>
            <person name="Shea T."/>
            <person name="Abouelleil A."/>
            <person name="Cao P."/>
            <person name="Chapman S."/>
            <person name="Cusick C."/>
            <person name="Young S."/>
            <person name="Neafsey D."/>
            <person name="Nusbaum C."/>
            <person name="Birren B."/>
        </authorList>
    </citation>
    <scope>NUCLEOTIDE SEQUENCE</scope>
    <source>
        <strain evidence="3">9E7_DIV0242</strain>
    </source>
</reference>
<dbReference type="RefSeq" id="WP_086350073.1">
    <property type="nucleotide sequence ID" value="NZ_CP147247.1"/>
</dbReference>
<evidence type="ECO:0000313" key="4">
    <source>
        <dbReference type="Proteomes" id="UP000195141"/>
    </source>
</evidence>
<dbReference type="EMBL" id="NGMM01000005">
    <property type="protein sequence ID" value="OTP13590.1"/>
    <property type="molecule type" value="Genomic_DNA"/>
</dbReference>
<dbReference type="OrthoDB" id="9781069at2"/>
<organism evidence="2">
    <name type="scientific">Candidatus Enterococcus clewellii</name>
    <dbReference type="NCBI Taxonomy" id="1834193"/>
    <lineage>
        <taxon>Bacteria</taxon>
        <taxon>Bacillati</taxon>
        <taxon>Bacillota</taxon>
        <taxon>Bacilli</taxon>
        <taxon>Lactobacillales</taxon>
        <taxon>Enterococcaceae</taxon>
        <taxon>Enterococcus</taxon>
    </lineage>
</organism>
<feature type="transmembrane region" description="Helical" evidence="1">
    <location>
        <begin position="75"/>
        <end position="93"/>
    </location>
</feature>
<dbReference type="AlphaFoldDB" id="A0A242K464"/>
<dbReference type="Pfam" id="PF05857">
    <property type="entry name" value="TraX"/>
    <property type="match status" value="1"/>
</dbReference>
<evidence type="ECO:0008006" key="5">
    <source>
        <dbReference type="Google" id="ProtNLM"/>
    </source>
</evidence>
<feature type="transmembrane region" description="Helical" evidence="1">
    <location>
        <begin position="45"/>
        <end position="63"/>
    </location>
</feature>
<dbReference type="Proteomes" id="UP000195141">
    <property type="component" value="Chromosome"/>
</dbReference>
<keyword evidence="1" id="KW-0472">Membrane</keyword>
<feature type="transmembrane region" description="Helical" evidence="1">
    <location>
        <begin position="160"/>
        <end position="182"/>
    </location>
</feature>
<keyword evidence="1" id="KW-0812">Transmembrane</keyword>
<reference evidence="3" key="2">
    <citation type="submission" date="2017-05" db="EMBL/GenBank/DDBJ databases">
        <authorList>
            <consortium name="The Broad Institute Genomics Platform"/>
            <consortium name="The Broad Institute Genomic Center for Infectious Diseases"/>
            <person name="Earl A."/>
            <person name="Manson A."/>
            <person name="Schwartman J."/>
            <person name="Gilmore M."/>
            <person name="Abouelleil A."/>
            <person name="Cao P."/>
            <person name="Chapman S."/>
            <person name="Cusick C."/>
            <person name="Shea T."/>
            <person name="Young S."/>
            <person name="Neafsey D."/>
            <person name="Nusbaum C."/>
            <person name="Birren B."/>
        </authorList>
    </citation>
    <scope>NUCLEOTIDE SEQUENCE</scope>
    <source>
        <strain evidence="3">9E7_DIV0242</strain>
    </source>
</reference>
<evidence type="ECO:0000313" key="2">
    <source>
        <dbReference type="EMBL" id="OTP13590.1"/>
    </source>
</evidence>
<feature type="transmembrane region" description="Helical" evidence="1">
    <location>
        <begin position="216"/>
        <end position="234"/>
    </location>
</feature>
<gene>
    <name evidence="3" type="ORF">A5888_001747</name>
    <name evidence="2" type="ORF">A5888_003068</name>
</gene>
<keyword evidence="1" id="KW-1133">Transmembrane helix</keyword>
<proteinExistence type="predicted"/>
<name>A0A242K464_9ENTE</name>
<dbReference type="InterPro" id="IPR008875">
    <property type="entry name" value="TraX"/>
</dbReference>